<name>A0A2Z6M809_TRISU</name>
<dbReference type="EMBL" id="DF973376">
    <property type="protein sequence ID" value="GAU28614.1"/>
    <property type="molecule type" value="Genomic_DNA"/>
</dbReference>
<proteinExistence type="predicted"/>
<keyword evidence="2" id="KW-1185">Reference proteome</keyword>
<dbReference type="AlphaFoldDB" id="A0A2Z6M809"/>
<evidence type="ECO:0008006" key="3">
    <source>
        <dbReference type="Google" id="ProtNLM"/>
    </source>
</evidence>
<accession>A0A2Z6M809</accession>
<evidence type="ECO:0000313" key="2">
    <source>
        <dbReference type="Proteomes" id="UP000242715"/>
    </source>
</evidence>
<evidence type="ECO:0000313" key="1">
    <source>
        <dbReference type="EMBL" id="GAU28614.1"/>
    </source>
</evidence>
<sequence>MGNLTKIVLVEVVLPPNGILTSLLSNCHQLEELTFWGCIFEFPINIISPTLCRLILIDFGNIAWILNIDALNLSSFEYRGQLRIRSIKAPKLLNLFWNTTNNDEIPHSFDIIASLHQLQNLSINLSHSQVVFCVHYLCRCSSLLDCCLGRISIGLIRIGSGWNSGIGERDHQMKEWRQQLVALYGYLLKRLKELLYCSDILVDLKILVQLLYGNEDLVAINFS</sequence>
<gene>
    <name evidence="1" type="ORF">TSUD_55580</name>
</gene>
<protein>
    <recommendedName>
        <fullName evidence="3">FBD domain-containing protein</fullName>
    </recommendedName>
</protein>
<reference evidence="2" key="1">
    <citation type="journal article" date="2017" name="Front. Plant Sci.">
        <title>Climate Clever Clovers: New Paradigm to Reduce the Environmental Footprint of Ruminants by Breeding Low Methanogenic Forages Utilizing Haplotype Variation.</title>
        <authorList>
            <person name="Kaur P."/>
            <person name="Appels R."/>
            <person name="Bayer P.E."/>
            <person name="Keeble-Gagnere G."/>
            <person name="Wang J."/>
            <person name="Hirakawa H."/>
            <person name="Shirasawa K."/>
            <person name="Vercoe P."/>
            <person name="Stefanova K."/>
            <person name="Durmic Z."/>
            <person name="Nichols P."/>
            <person name="Revell C."/>
            <person name="Isobe S.N."/>
            <person name="Edwards D."/>
            <person name="Erskine W."/>
        </authorList>
    </citation>
    <scope>NUCLEOTIDE SEQUENCE [LARGE SCALE GENOMIC DNA]</scope>
    <source>
        <strain evidence="2">cv. Daliak</strain>
    </source>
</reference>
<organism evidence="1 2">
    <name type="scientific">Trifolium subterraneum</name>
    <name type="common">Subterranean clover</name>
    <dbReference type="NCBI Taxonomy" id="3900"/>
    <lineage>
        <taxon>Eukaryota</taxon>
        <taxon>Viridiplantae</taxon>
        <taxon>Streptophyta</taxon>
        <taxon>Embryophyta</taxon>
        <taxon>Tracheophyta</taxon>
        <taxon>Spermatophyta</taxon>
        <taxon>Magnoliopsida</taxon>
        <taxon>eudicotyledons</taxon>
        <taxon>Gunneridae</taxon>
        <taxon>Pentapetalae</taxon>
        <taxon>rosids</taxon>
        <taxon>fabids</taxon>
        <taxon>Fabales</taxon>
        <taxon>Fabaceae</taxon>
        <taxon>Papilionoideae</taxon>
        <taxon>50 kb inversion clade</taxon>
        <taxon>NPAAA clade</taxon>
        <taxon>Hologalegina</taxon>
        <taxon>IRL clade</taxon>
        <taxon>Trifolieae</taxon>
        <taxon>Trifolium</taxon>
    </lineage>
</organism>
<dbReference type="Proteomes" id="UP000242715">
    <property type="component" value="Unassembled WGS sequence"/>
</dbReference>